<evidence type="ECO:0000313" key="2">
    <source>
        <dbReference type="EMBL" id="KAK5064435.1"/>
    </source>
</evidence>
<dbReference type="AlphaFoldDB" id="A0AAV9NQK6"/>
<dbReference type="Proteomes" id="UP001358417">
    <property type="component" value="Unassembled WGS sequence"/>
</dbReference>
<protein>
    <recommendedName>
        <fullName evidence="4">Ino eighty subunit 1</fullName>
    </recommendedName>
</protein>
<feature type="compositionally biased region" description="Acidic residues" evidence="1">
    <location>
        <begin position="806"/>
        <end position="823"/>
    </location>
</feature>
<feature type="compositionally biased region" description="Basic and acidic residues" evidence="1">
    <location>
        <begin position="39"/>
        <end position="49"/>
    </location>
</feature>
<evidence type="ECO:0000256" key="1">
    <source>
        <dbReference type="SAM" id="MobiDB-lite"/>
    </source>
</evidence>
<accession>A0AAV9NQK6</accession>
<reference evidence="2 3" key="1">
    <citation type="submission" date="2023-08" db="EMBL/GenBank/DDBJ databases">
        <title>Black Yeasts Isolated from many extreme environments.</title>
        <authorList>
            <person name="Coleine C."/>
            <person name="Stajich J.E."/>
            <person name="Selbmann L."/>
        </authorList>
    </citation>
    <scope>NUCLEOTIDE SEQUENCE [LARGE SCALE GENOMIC DNA]</scope>
    <source>
        <strain evidence="2 3">CCFEE 5792</strain>
    </source>
</reference>
<sequence>MASREPSPAPSEGDTIEDHNEDLKQDPADLDQDGEVDPDQSHLTDDHPQARTPGSLRRGARLKTASGRKSKPRKGASAIWIQEQPNDATEDEGSVISTSYSRTKKSEASPESEPRTIGTAVGTRRQANGTVGSVYSGSKIRHIKKPDGTPLWRKEIQFEFLRIVIEDTQPVFTRISDGKTQCTFADIYVDCMARSSKTSKILKDRLQIDRQAAQNMAMICLLVNVGRMNTTLNFFPEMRAQLRTYHSIPSLQAYKSQRDYKSLQDAPRLKSILKGASEDTDEPRTIPAIRAKAVPRTNPVNLIFVLSQFAPKVSETHFTDKVDFFDMAMRHTISSASRARAFLWLMWWYLESNFSKEDGLNNPFGPGTYKEDEDPDDPDTVPQLVPQLVNITPEEGDAENEDPEEEIRFAEKMTKERKRIMEEVANEPPLIMADPGNPDHKLLKRLKKGALYGDEDSLMSDADSRASPGIGRSPAADISAHGHIMSAMGVQADSLDDDWDVVDPHPGRGRYKRVRGKNTPTRRGVGRHSDGPRSLLKSSRRVGTPDTVDQYRGTPQPLQSGKFYRLRLSFEVNISTGRFNETPSGGILIKSRARTGYQRELEEHRMRRVEWALRRRRRDAYKTLEHTREGERWLLKAARRISELPPTYDSEEEEENGGIGLAGVLARRWNDDQRVEGEPGGIPAGYEPEDYGEEADVWTRLTKRTARRLQLWGGDRDITVYSARPPRMPQPIADDIVRAPPPRPTTNGSTRKSTNRRRERSVDVGAPTATPVGSTMKGTITVKSPELRSGRDLNDEITQDLLAERSDEDMDGENDASADDVDGEGDHENGREESDIEME</sequence>
<feature type="region of interest" description="Disordered" evidence="1">
    <location>
        <begin position="1"/>
        <end position="116"/>
    </location>
</feature>
<dbReference type="RefSeq" id="XP_064711759.1">
    <property type="nucleotide sequence ID" value="XM_064843899.1"/>
</dbReference>
<feature type="compositionally biased region" description="Basic and acidic residues" evidence="1">
    <location>
        <begin position="824"/>
        <end position="833"/>
    </location>
</feature>
<dbReference type="PANTHER" id="PTHR37287:SF1">
    <property type="entry name" value="INO EIGHTY SUBUNIT 1"/>
    <property type="match status" value="1"/>
</dbReference>
<feature type="compositionally biased region" description="Basic residues" evidence="1">
    <location>
        <begin position="507"/>
        <end position="516"/>
    </location>
</feature>
<dbReference type="GeneID" id="89968490"/>
<feature type="region of interest" description="Disordered" evidence="1">
    <location>
        <begin position="504"/>
        <end position="556"/>
    </location>
</feature>
<comment type="caution">
    <text evidence="2">The sequence shown here is derived from an EMBL/GenBank/DDBJ whole genome shotgun (WGS) entry which is preliminary data.</text>
</comment>
<feature type="compositionally biased region" description="Basic and acidic residues" evidence="1">
    <location>
        <begin position="104"/>
        <end position="114"/>
    </location>
</feature>
<feature type="compositionally biased region" description="Basic residues" evidence="1">
    <location>
        <begin position="58"/>
        <end position="74"/>
    </location>
</feature>
<evidence type="ECO:0000313" key="3">
    <source>
        <dbReference type="Proteomes" id="UP001358417"/>
    </source>
</evidence>
<feature type="compositionally biased region" description="Acidic residues" evidence="1">
    <location>
        <begin position="28"/>
        <end position="38"/>
    </location>
</feature>
<dbReference type="PANTHER" id="PTHR37287">
    <property type="entry name" value="INO EIGHTY SUBUNIT 1"/>
    <property type="match status" value="1"/>
</dbReference>
<proteinExistence type="predicted"/>
<feature type="region of interest" description="Disordered" evidence="1">
    <location>
        <begin position="360"/>
        <end position="383"/>
    </location>
</feature>
<feature type="compositionally biased region" description="Basic and acidic residues" evidence="1">
    <location>
        <begin position="16"/>
        <end position="27"/>
    </location>
</feature>
<feature type="region of interest" description="Disordered" evidence="1">
    <location>
        <begin position="722"/>
        <end position="839"/>
    </location>
</feature>
<feature type="compositionally biased region" description="Polar residues" evidence="1">
    <location>
        <begin position="771"/>
        <end position="782"/>
    </location>
</feature>
<organism evidence="2 3">
    <name type="scientific">Exophiala bonariae</name>
    <dbReference type="NCBI Taxonomy" id="1690606"/>
    <lineage>
        <taxon>Eukaryota</taxon>
        <taxon>Fungi</taxon>
        <taxon>Dikarya</taxon>
        <taxon>Ascomycota</taxon>
        <taxon>Pezizomycotina</taxon>
        <taxon>Eurotiomycetes</taxon>
        <taxon>Chaetothyriomycetidae</taxon>
        <taxon>Chaetothyriales</taxon>
        <taxon>Herpotrichiellaceae</taxon>
        <taxon>Exophiala</taxon>
    </lineage>
</organism>
<keyword evidence="3" id="KW-1185">Reference proteome</keyword>
<gene>
    <name evidence="2" type="ORF">LTR84_000268</name>
</gene>
<dbReference type="EMBL" id="JAVRRD010000001">
    <property type="protein sequence ID" value="KAK5064435.1"/>
    <property type="molecule type" value="Genomic_DNA"/>
</dbReference>
<feature type="compositionally biased region" description="Basic and acidic residues" evidence="1">
    <location>
        <begin position="785"/>
        <end position="794"/>
    </location>
</feature>
<evidence type="ECO:0008006" key="4">
    <source>
        <dbReference type="Google" id="ProtNLM"/>
    </source>
</evidence>
<name>A0AAV9NQK6_9EURO</name>
<dbReference type="InterPro" id="IPR038014">
    <property type="entry name" value="Ies1"/>
</dbReference>
<dbReference type="GO" id="GO:0031011">
    <property type="term" value="C:Ino80 complex"/>
    <property type="evidence" value="ECO:0007669"/>
    <property type="project" value="InterPro"/>
</dbReference>